<feature type="region of interest" description="Disordered" evidence="1">
    <location>
        <begin position="1"/>
        <end position="111"/>
    </location>
</feature>
<comment type="caution">
    <text evidence="2">The sequence shown here is derived from an EMBL/GenBank/DDBJ whole genome shotgun (WGS) entry which is preliminary data.</text>
</comment>
<feature type="compositionally biased region" description="Polar residues" evidence="1">
    <location>
        <begin position="1"/>
        <end position="11"/>
    </location>
</feature>
<evidence type="ECO:0000313" key="3">
    <source>
        <dbReference type="Proteomes" id="UP000683925"/>
    </source>
</evidence>
<keyword evidence="3" id="KW-1185">Reference proteome</keyword>
<accession>A0A8S1U4J7</accession>
<dbReference type="EMBL" id="CAJJDP010000035">
    <property type="protein sequence ID" value="CAD8158597.1"/>
    <property type="molecule type" value="Genomic_DNA"/>
</dbReference>
<dbReference type="AlphaFoldDB" id="A0A8S1U4J7"/>
<feature type="compositionally biased region" description="Polar residues" evidence="1">
    <location>
        <begin position="83"/>
        <end position="92"/>
    </location>
</feature>
<protein>
    <submittedName>
        <fullName evidence="2">Uncharacterized protein</fullName>
    </submittedName>
</protein>
<name>A0A8S1U4J7_PAROT</name>
<dbReference type="OMA" id="SICVNCT"/>
<feature type="compositionally biased region" description="Basic residues" evidence="1">
    <location>
        <begin position="94"/>
        <end position="105"/>
    </location>
</feature>
<evidence type="ECO:0000256" key="1">
    <source>
        <dbReference type="SAM" id="MobiDB-lite"/>
    </source>
</evidence>
<organism evidence="2 3">
    <name type="scientific">Paramecium octaurelia</name>
    <dbReference type="NCBI Taxonomy" id="43137"/>
    <lineage>
        <taxon>Eukaryota</taxon>
        <taxon>Sar</taxon>
        <taxon>Alveolata</taxon>
        <taxon>Ciliophora</taxon>
        <taxon>Intramacronucleata</taxon>
        <taxon>Oligohymenophorea</taxon>
        <taxon>Peniculida</taxon>
        <taxon>Parameciidae</taxon>
        <taxon>Paramecium</taxon>
    </lineage>
</organism>
<proteinExistence type="predicted"/>
<dbReference type="OrthoDB" id="10420581at2759"/>
<reference evidence="2" key="1">
    <citation type="submission" date="2021-01" db="EMBL/GenBank/DDBJ databases">
        <authorList>
            <consortium name="Genoscope - CEA"/>
            <person name="William W."/>
        </authorList>
    </citation>
    <scope>NUCLEOTIDE SEQUENCE</scope>
</reference>
<dbReference type="Proteomes" id="UP000683925">
    <property type="component" value="Unassembled WGS sequence"/>
</dbReference>
<gene>
    <name evidence="2" type="ORF">POCTA_138.1.T0350288</name>
</gene>
<evidence type="ECO:0000313" key="2">
    <source>
        <dbReference type="EMBL" id="CAD8158597.1"/>
    </source>
</evidence>
<sequence length="111" mass="12711">MGSSICVNCTTKTEESDMQPLPQAQQIMFEYTELQEIPETSKPKDQQQQQQQQTDTSEDISSSELRGILKHNLQHTRDLGNAIQDNRSSTAILKQRKKVKFRRSSKSIQSD</sequence>